<dbReference type="PANTHER" id="PTHR48006:SF76">
    <property type="entry name" value="LRR RECEPTOR-LIKE KINASE"/>
    <property type="match status" value="1"/>
</dbReference>
<accession>A0AAV0E0L5</accession>
<name>A0AAV0E0L5_9ASTE</name>
<dbReference type="SUPFAM" id="SSF56112">
    <property type="entry name" value="Protein kinase-like (PK-like)"/>
    <property type="match status" value="1"/>
</dbReference>
<keyword evidence="4" id="KW-0677">Repeat</keyword>
<keyword evidence="5 7" id="KW-1133">Transmembrane helix</keyword>
<dbReference type="InterPro" id="IPR013210">
    <property type="entry name" value="LRR_N_plant-typ"/>
</dbReference>
<evidence type="ECO:0000259" key="9">
    <source>
        <dbReference type="PROSITE" id="PS50011"/>
    </source>
</evidence>
<dbReference type="InterPro" id="IPR001611">
    <property type="entry name" value="Leu-rich_rpt"/>
</dbReference>
<evidence type="ECO:0000256" key="5">
    <source>
        <dbReference type="ARBA" id="ARBA00022989"/>
    </source>
</evidence>
<dbReference type="EMBL" id="CAMAPF010000190">
    <property type="protein sequence ID" value="CAH9111957.1"/>
    <property type="molecule type" value="Genomic_DNA"/>
</dbReference>
<proteinExistence type="predicted"/>
<comment type="subcellular location">
    <subcellularLocation>
        <location evidence="1">Membrane</location>
        <topology evidence="1">Single-pass type I membrane protein</topology>
    </subcellularLocation>
</comment>
<dbReference type="AlphaFoldDB" id="A0AAV0E0L5"/>
<dbReference type="FunFam" id="3.30.200.20:FF:000371">
    <property type="entry name" value="Protein NSP-INTERACTING KINASE 2"/>
    <property type="match status" value="1"/>
</dbReference>
<keyword evidence="6 7" id="KW-0472">Membrane</keyword>
<dbReference type="Gene3D" id="3.30.200.20">
    <property type="entry name" value="Phosphorylase Kinase, domain 1"/>
    <property type="match status" value="1"/>
</dbReference>
<dbReference type="InterPro" id="IPR001245">
    <property type="entry name" value="Ser-Thr/Tyr_kinase_cat_dom"/>
</dbReference>
<feature type="transmembrane region" description="Helical" evidence="7">
    <location>
        <begin position="300"/>
        <end position="324"/>
    </location>
</feature>
<dbReference type="Pfam" id="PF13855">
    <property type="entry name" value="LRR_8"/>
    <property type="match status" value="1"/>
</dbReference>
<dbReference type="PANTHER" id="PTHR48006">
    <property type="entry name" value="LEUCINE-RICH REPEAT-CONTAINING PROTEIN DDB_G0281931-RELATED"/>
    <property type="match status" value="1"/>
</dbReference>
<dbReference type="InterPro" id="IPR011009">
    <property type="entry name" value="Kinase-like_dom_sf"/>
</dbReference>
<evidence type="ECO:0000256" key="8">
    <source>
        <dbReference type="SAM" id="SignalP"/>
    </source>
</evidence>
<sequence>MVSHFLCISLLFLGLSCLRYACANAELSALMEMKASLDPENKILSSWTSDGDPCSGSSFLGVVCNENRKVSNISLPSRGLTGQLSPAVAELKCMSGLYLQFNKLTGEIPREIANLTELTDLYLDFNNLTGVIPPEIGGMVSLQVLQLNNNQLTGSIPEEIGFLKKLSYLALEHNMLTGQIPASLGNLRLLKEVYLGFNQLSGPIPLSLSNSPPLEVLDVQNNSFYGPTSPGLKRLKGGFNGQNNLNLCGAGLLLLRNCTPFDYDEKAIPADKGLVPLATNIPKAAKLPPQRSTSSKLPHFGIIIGTVSATISVLVAAVMVTFLLRKRKLKVGNTIDELEDRLTVDQSKELHRSPSPLISIEYFQDWDPMTPGIMFNIEEVKSAAQHFSDANLLGRSNFSAVYRGILKDGCVVAIKSINVTACKSEEAEFMKGLNLITSLEHDNLVKLRGFCFSKGRGECFLIYDYASRGNLSHYLDVAEGRSSHVLSWSTRVSIINGIAKGIRYLHSCDENKPAIVHRNISVEKILLNEHFSPVILDSGLLKLFAEDVAYSALKVSAALGYMAPEYITSGSFTEKSDVYAFGVVMLQVMSGKCMLTSSIRLAAESCNFAGFVDPNLKGKFHESEATKLTKIAVACTNEVPEKRPTMAAVVEELSGDGQNFLFKVGHDGLHETV</sequence>
<feature type="signal peptide" evidence="8">
    <location>
        <begin position="1"/>
        <end position="23"/>
    </location>
</feature>
<dbReference type="Gene3D" id="1.10.510.10">
    <property type="entry name" value="Transferase(Phosphotransferase) domain 1"/>
    <property type="match status" value="1"/>
</dbReference>
<protein>
    <recommendedName>
        <fullName evidence="9">Protein kinase domain-containing protein</fullName>
    </recommendedName>
</protein>
<keyword evidence="11" id="KW-1185">Reference proteome</keyword>
<dbReference type="SUPFAM" id="SSF52058">
    <property type="entry name" value="L domain-like"/>
    <property type="match status" value="1"/>
</dbReference>
<dbReference type="Proteomes" id="UP001152523">
    <property type="component" value="Unassembled WGS sequence"/>
</dbReference>
<keyword evidence="3 7" id="KW-0812">Transmembrane</keyword>
<dbReference type="Pfam" id="PF08263">
    <property type="entry name" value="LRRNT_2"/>
    <property type="match status" value="1"/>
</dbReference>
<gene>
    <name evidence="10" type="ORF">CEPIT_LOCUS19719</name>
</gene>
<dbReference type="FunFam" id="3.80.10.10:FF:000379">
    <property type="entry name" value="Protein NSP-INTERACTING KINASE 2"/>
    <property type="match status" value="1"/>
</dbReference>
<dbReference type="Pfam" id="PF07714">
    <property type="entry name" value="PK_Tyr_Ser-Thr"/>
    <property type="match status" value="1"/>
</dbReference>
<evidence type="ECO:0000256" key="3">
    <source>
        <dbReference type="ARBA" id="ARBA00022692"/>
    </source>
</evidence>
<comment type="caution">
    <text evidence="10">The sequence shown here is derived from an EMBL/GenBank/DDBJ whole genome shotgun (WGS) entry which is preliminary data.</text>
</comment>
<dbReference type="GO" id="GO:0005524">
    <property type="term" value="F:ATP binding"/>
    <property type="evidence" value="ECO:0007669"/>
    <property type="project" value="InterPro"/>
</dbReference>
<evidence type="ECO:0000313" key="10">
    <source>
        <dbReference type="EMBL" id="CAH9111957.1"/>
    </source>
</evidence>
<dbReference type="GO" id="GO:0004672">
    <property type="term" value="F:protein kinase activity"/>
    <property type="evidence" value="ECO:0007669"/>
    <property type="project" value="InterPro"/>
</dbReference>
<dbReference type="PROSITE" id="PS50011">
    <property type="entry name" value="PROTEIN_KINASE_DOM"/>
    <property type="match status" value="1"/>
</dbReference>
<evidence type="ECO:0000256" key="1">
    <source>
        <dbReference type="ARBA" id="ARBA00004479"/>
    </source>
</evidence>
<dbReference type="Gene3D" id="3.80.10.10">
    <property type="entry name" value="Ribonuclease Inhibitor"/>
    <property type="match status" value="2"/>
</dbReference>
<reference evidence="10" key="1">
    <citation type="submission" date="2022-07" db="EMBL/GenBank/DDBJ databases">
        <authorList>
            <person name="Macas J."/>
            <person name="Novak P."/>
            <person name="Neumann P."/>
        </authorList>
    </citation>
    <scope>NUCLEOTIDE SEQUENCE</scope>
</reference>
<dbReference type="InterPro" id="IPR000719">
    <property type="entry name" value="Prot_kinase_dom"/>
</dbReference>
<evidence type="ECO:0000313" key="11">
    <source>
        <dbReference type="Proteomes" id="UP001152523"/>
    </source>
</evidence>
<evidence type="ECO:0000256" key="4">
    <source>
        <dbReference type="ARBA" id="ARBA00022737"/>
    </source>
</evidence>
<evidence type="ECO:0000256" key="2">
    <source>
        <dbReference type="ARBA" id="ARBA00022614"/>
    </source>
</evidence>
<dbReference type="InterPro" id="IPR051824">
    <property type="entry name" value="LRR_Rcpt-Like_S/T_Kinase"/>
</dbReference>
<evidence type="ECO:0000256" key="7">
    <source>
        <dbReference type="SAM" id="Phobius"/>
    </source>
</evidence>
<keyword evidence="8" id="KW-0732">Signal</keyword>
<dbReference type="InterPro" id="IPR032675">
    <property type="entry name" value="LRR_dom_sf"/>
</dbReference>
<organism evidence="10 11">
    <name type="scientific">Cuscuta epithymum</name>
    <dbReference type="NCBI Taxonomy" id="186058"/>
    <lineage>
        <taxon>Eukaryota</taxon>
        <taxon>Viridiplantae</taxon>
        <taxon>Streptophyta</taxon>
        <taxon>Embryophyta</taxon>
        <taxon>Tracheophyta</taxon>
        <taxon>Spermatophyta</taxon>
        <taxon>Magnoliopsida</taxon>
        <taxon>eudicotyledons</taxon>
        <taxon>Gunneridae</taxon>
        <taxon>Pentapetalae</taxon>
        <taxon>asterids</taxon>
        <taxon>lamiids</taxon>
        <taxon>Solanales</taxon>
        <taxon>Convolvulaceae</taxon>
        <taxon>Cuscuteae</taxon>
        <taxon>Cuscuta</taxon>
        <taxon>Cuscuta subgen. Cuscuta</taxon>
    </lineage>
</organism>
<feature type="domain" description="Protein kinase" evidence="9">
    <location>
        <begin position="387"/>
        <end position="661"/>
    </location>
</feature>
<dbReference type="GO" id="GO:0016020">
    <property type="term" value="C:membrane"/>
    <property type="evidence" value="ECO:0007669"/>
    <property type="project" value="UniProtKB-SubCell"/>
</dbReference>
<feature type="chain" id="PRO_5043762596" description="Protein kinase domain-containing protein" evidence="8">
    <location>
        <begin position="24"/>
        <end position="673"/>
    </location>
</feature>
<keyword evidence="2" id="KW-0433">Leucine-rich repeat</keyword>
<evidence type="ECO:0000256" key="6">
    <source>
        <dbReference type="ARBA" id="ARBA00023136"/>
    </source>
</evidence>